<dbReference type="Gene3D" id="3.40.50.1820">
    <property type="entry name" value="alpha/beta hydrolase"/>
    <property type="match status" value="1"/>
</dbReference>
<dbReference type="InterPro" id="IPR029058">
    <property type="entry name" value="AB_hydrolase_fold"/>
</dbReference>
<proteinExistence type="inferred from homology"/>
<evidence type="ECO:0000313" key="3">
    <source>
        <dbReference type="EMBL" id="KAK2597832.1"/>
    </source>
</evidence>
<dbReference type="EMBL" id="JAUJFL010000009">
    <property type="protein sequence ID" value="KAK2597832.1"/>
    <property type="molecule type" value="Genomic_DNA"/>
</dbReference>
<sequence length="308" mass="34182">MALTNSTWSFTPIVEAFPQTVLPNVAYWNVTNGSDLQYQISLSWPLDWPTSREVENKTALTMYVLDGNALGMTATEAWRRRDAVETGQPDYIVVSIGYPVTDSVYGAQRSIDFQPVTPGEEPPAVPGVREGADDFIAFIEGTLRPFVREQAFPPGSGVQFGREALYGHSFGGLFVVYALLRRPDLVDTFLAASPALYWNEHYMLNHTGWLDEAPAPPGDGPAFRLAYGSLEQDAVRRRTETQEEFDARVALLRSFGLLHMGEECAELMEKLGSSERLRDAELKVYEGSDHASVGAVALTDGLDYFIDW</sequence>
<accession>A0AAD9S2X2</accession>
<evidence type="ECO:0008006" key="5">
    <source>
        <dbReference type="Google" id="ProtNLM"/>
    </source>
</evidence>
<dbReference type="PANTHER" id="PTHR40841:SF2">
    <property type="entry name" value="SIDEROPHORE-DEGRADING ESTERASE (EUROFUNG)"/>
    <property type="match status" value="1"/>
</dbReference>
<name>A0AAD9S2X2_PHOAM</name>
<dbReference type="GO" id="GO:0016788">
    <property type="term" value="F:hydrolase activity, acting on ester bonds"/>
    <property type="evidence" value="ECO:0007669"/>
    <property type="project" value="TreeGrafter"/>
</dbReference>
<gene>
    <name evidence="3" type="ORF">N8I77_012593</name>
</gene>
<dbReference type="InterPro" id="IPR052558">
    <property type="entry name" value="Siderophore_Hydrolase_D"/>
</dbReference>
<organism evidence="3 4">
    <name type="scientific">Phomopsis amygdali</name>
    <name type="common">Fusicoccum amygdali</name>
    <dbReference type="NCBI Taxonomy" id="1214568"/>
    <lineage>
        <taxon>Eukaryota</taxon>
        <taxon>Fungi</taxon>
        <taxon>Dikarya</taxon>
        <taxon>Ascomycota</taxon>
        <taxon>Pezizomycotina</taxon>
        <taxon>Sordariomycetes</taxon>
        <taxon>Sordariomycetidae</taxon>
        <taxon>Diaporthales</taxon>
        <taxon>Diaporthaceae</taxon>
        <taxon>Diaporthe</taxon>
    </lineage>
</organism>
<dbReference type="AlphaFoldDB" id="A0AAD9S2X2"/>
<evidence type="ECO:0000256" key="1">
    <source>
        <dbReference type="ARBA" id="ARBA00005622"/>
    </source>
</evidence>
<dbReference type="InterPro" id="IPR000801">
    <property type="entry name" value="Esterase-like"/>
</dbReference>
<comment type="caution">
    <text evidence="3">The sequence shown here is derived from an EMBL/GenBank/DDBJ whole genome shotgun (WGS) entry which is preliminary data.</text>
</comment>
<evidence type="ECO:0000256" key="2">
    <source>
        <dbReference type="ARBA" id="ARBA00022801"/>
    </source>
</evidence>
<keyword evidence="2" id="KW-0378">Hydrolase</keyword>
<dbReference type="SUPFAM" id="SSF53474">
    <property type="entry name" value="alpha/beta-Hydrolases"/>
    <property type="match status" value="1"/>
</dbReference>
<keyword evidence="4" id="KW-1185">Reference proteome</keyword>
<dbReference type="Pfam" id="PF00756">
    <property type="entry name" value="Esterase"/>
    <property type="match status" value="1"/>
</dbReference>
<dbReference type="PANTHER" id="PTHR40841">
    <property type="entry name" value="SIDEROPHORE TRIACETYLFUSARININE C ESTERASE"/>
    <property type="match status" value="1"/>
</dbReference>
<reference evidence="3" key="1">
    <citation type="submission" date="2023-06" db="EMBL/GenBank/DDBJ databases">
        <authorList>
            <person name="Noh H."/>
        </authorList>
    </citation>
    <scope>NUCLEOTIDE SEQUENCE</scope>
    <source>
        <strain evidence="3">DUCC20226</strain>
    </source>
</reference>
<dbReference type="Proteomes" id="UP001265746">
    <property type="component" value="Unassembled WGS sequence"/>
</dbReference>
<protein>
    <recommendedName>
        <fullName evidence="5">Siderophore esteras-like protein IroE-like protein</fullName>
    </recommendedName>
</protein>
<evidence type="ECO:0000313" key="4">
    <source>
        <dbReference type="Proteomes" id="UP001265746"/>
    </source>
</evidence>
<comment type="similarity">
    <text evidence="1">Belongs to the esterase D family.</text>
</comment>